<evidence type="ECO:0000256" key="4">
    <source>
        <dbReference type="HAMAP-Rule" id="MF_00317"/>
    </source>
</evidence>
<accession>A0A7J3SPC3</accession>
<sequence length="265" mass="30188">MGKWNYQSELKCRWFRLQKVLVSYPEASVFKSLFETVSKLLEEVKLSFLEEGLKIKAMDPSNVALIDVIFPREAFSEFVLEEPIEVGISMSSMLKVMKRAKRGDRFELEADEENVVIKLISSSRKKYSLRNIEVASQEIPELNLTFDAKIRMVTDPLKTILKDIGLAGSNATFEASEEEGKLIIYSEEEKKYRTEIRKDSTSVLEMNVKGTAKSTYDVLYLINILSLTKVSDSILIEFSSQSPIKTEFEVVGGGRIFYYLAPTQT</sequence>
<comment type="caution">
    <text evidence="9">The sequence shown here is derived from an EMBL/GenBank/DDBJ whole genome shotgun (WGS) entry which is preliminary data.</text>
</comment>
<dbReference type="InterPro" id="IPR000730">
    <property type="entry name" value="Pr_cel_nuc_antig"/>
</dbReference>
<dbReference type="GO" id="GO:0006272">
    <property type="term" value="P:leading strand elongation"/>
    <property type="evidence" value="ECO:0007669"/>
    <property type="project" value="TreeGrafter"/>
</dbReference>
<name>A0A7J3SPC3_9CREN</name>
<evidence type="ECO:0000256" key="2">
    <source>
        <dbReference type="ARBA" id="ARBA00022705"/>
    </source>
</evidence>
<gene>
    <name evidence="4 9" type="primary">pcn</name>
    <name evidence="9" type="ORF">ENW83_05875</name>
</gene>
<comment type="function">
    <text evidence="4">Sliding clamp subunit that acts as a moving platform for DNA processing. Responsible for tethering the catalytic subunit of DNA polymerase and other proteins to DNA during high-speed replication.</text>
</comment>
<dbReference type="HAMAP" id="MF_00317">
    <property type="entry name" value="DNApol_clamp_arch"/>
    <property type="match status" value="1"/>
</dbReference>
<feature type="domain" description="Proliferating cell nuclear antigen PCNA C-terminal" evidence="8">
    <location>
        <begin position="195"/>
        <end position="262"/>
    </location>
</feature>
<dbReference type="GO" id="GO:0030337">
    <property type="term" value="F:DNA polymerase processivity factor activity"/>
    <property type="evidence" value="ECO:0007669"/>
    <property type="project" value="UniProtKB-UniRule"/>
</dbReference>
<dbReference type="Gene3D" id="3.70.10.10">
    <property type="match status" value="1"/>
</dbReference>
<dbReference type="GO" id="GO:0003677">
    <property type="term" value="F:DNA binding"/>
    <property type="evidence" value="ECO:0007669"/>
    <property type="project" value="UniProtKB-UniRule"/>
</dbReference>
<protein>
    <recommendedName>
        <fullName evidence="4">DNA polymerase sliding clamp</fullName>
    </recommendedName>
    <alternativeName>
        <fullName evidence="4">Proliferating cell nuclear antigen homolog</fullName>
        <shortName evidence="4">PCNA</shortName>
    </alternativeName>
</protein>
<evidence type="ECO:0000256" key="5">
    <source>
        <dbReference type="RuleBase" id="RU003671"/>
    </source>
</evidence>
<dbReference type="InterPro" id="IPR022649">
    <property type="entry name" value="Pr_cel_nuc_antig_C"/>
</dbReference>
<dbReference type="Pfam" id="PF02747">
    <property type="entry name" value="PCNA_C"/>
    <property type="match status" value="1"/>
</dbReference>
<dbReference type="NCBIfam" id="TIGR00590">
    <property type="entry name" value="pcna"/>
    <property type="match status" value="1"/>
</dbReference>
<comment type="function">
    <text evidence="6">Sliding clamp subunit. Responsible for tethering the catalytic subunit of DNA polymerase to DNA during high-speed replication.</text>
</comment>
<dbReference type="SUPFAM" id="SSF55979">
    <property type="entry name" value="DNA clamp"/>
    <property type="match status" value="2"/>
</dbReference>
<dbReference type="AlphaFoldDB" id="A0A7J3SPC3"/>
<keyword evidence="2 4" id="KW-0235">DNA replication</keyword>
<dbReference type="PANTHER" id="PTHR11352">
    <property type="entry name" value="PROLIFERATING CELL NUCLEAR ANTIGEN"/>
    <property type="match status" value="1"/>
</dbReference>
<organism evidence="9">
    <name type="scientific">Fervidicoccus fontis</name>
    <dbReference type="NCBI Taxonomy" id="683846"/>
    <lineage>
        <taxon>Archaea</taxon>
        <taxon>Thermoproteota</taxon>
        <taxon>Thermoprotei</taxon>
        <taxon>Fervidicoccales</taxon>
        <taxon>Fervidicoccaceae</taxon>
        <taxon>Fervidicoccus</taxon>
    </lineage>
</organism>
<dbReference type="PRINTS" id="PR00339">
    <property type="entry name" value="PCNACYCLIN"/>
</dbReference>
<evidence type="ECO:0000256" key="6">
    <source>
        <dbReference type="RuleBase" id="RU003673"/>
    </source>
</evidence>
<dbReference type="NCBIfam" id="NF002221">
    <property type="entry name" value="PRK01115.1-4"/>
    <property type="match status" value="1"/>
</dbReference>
<comment type="subunit">
    <text evidence="4">Homotrimer. The subunits circularize to form a toroid; DNA passes through its center. Replication factor C (RFC) is required to load the toroid on the DNA.</text>
</comment>
<proteinExistence type="inferred from homology"/>
<dbReference type="CDD" id="cd00577">
    <property type="entry name" value="PCNA"/>
    <property type="match status" value="1"/>
</dbReference>
<evidence type="ECO:0000256" key="3">
    <source>
        <dbReference type="ARBA" id="ARBA00023125"/>
    </source>
</evidence>
<evidence type="ECO:0000259" key="7">
    <source>
        <dbReference type="Pfam" id="PF00705"/>
    </source>
</evidence>
<evidence type="ECO:0000313" key="9">
    <source>
        <dbReference type="EMBL" id="HGZ60709.1"/>
    </source>
</evidence>
<dbReference type="InterPro" id="IPR046938">
    <property type="entry name" value="DNA_clamp_sf"/>
</dbReference>
<evidence type="ECO:0000256" key="1">
    <source>
        <dbReference type="ARBA" id="ARBA00010462"/>
    </source>
</evidence>
<dbReference type="Pfam" id="PF00705">
    <property type="entry name" value="PCNA_N"/>
    <property type="match status" value="1"/>
</dbReference>
<dbReference type="GO" id="GO:0006275">
    <property type="term" value="P:regulation of DNA replication"/>
    <property type="evidence" value="ECO:0007669"/>
    <property type="project" value="UniProtKB-UniRule"/>
</dbReference>
<keyword evidence="3 4" id="KW-0238">DNA-binding</keyword>
<dbReference type="InterPro" id="IPR022648">
    <property type="entry name" value="Pr_cel_nuc_antig_N"/>
</dbReference>
<feature type="domain" description="Proliferating cell nuclear antigen PCNA N-terminal" evidence="7">
    <location>
        <begin position="25"/>
        <end position="133"/>
    </location>
</feature>
<evidence type="ECO:0000259" key="8">
    <source>
        <dbReference type="Pfam" id="PF02747"/>
    </source>
</evidence>
<dbReference type="PANTHER" id="PTHR11352:SF0">
    <property type="entry name" value="PROLIFERATING CELL NUCLEAR ANTIGEN"/>
    <property type="match status" value="1"/>
</dbReference>
<reference evidence="9" key="1">
    <citation type="journal article" date="2020" name="mSystems">
        <title>Genome- and Community-Level Interaction Insights into Carbon Utilization and Element Cycling Functions of Hydrothermarchaeota in Hydrothermal Sediment.</title>
        <authorList>
            <person name="Zhou Z."/>
            <person name="Liu Y."/>
            <person name="Xu W."/>
            <person name="Pan J."/>
            <person name="Luo Z.H."/>
            <person name="Li M."/>
        </authorList>
    </citation>
    <scope>NUCLEOTIDE SEQUENCE [LARGE SCALE GENOMIC DNA]</scope>
    <source>
        <strain evidence="9">SpSt-885</strain>
    </source>
</reference>
<dbReference type="EMBL" id="DTLS01000171">
    <property type="protein sequence ID" value="HGZ60709.1"/>
    <property type="molecule type" value="Genomic_DNA"/>
</dbReference>
<comment type="similarity">
    <text evidence="1 4 5">Belongs to the PCNA family.</text>
</comment>